<dbReference type="EMBL" id="CP021369">
    <property type="protein sequence ID" value="ART61520.1"/>
    <property type="molecule type" value="Genomic_DNA"/>
</dbReference>
<keyword evidence="2" id="KW-1185">Reference proteome</keyword>
<sequence length="91" mass="9483">MPLVLSANYPDGLLADALEEQVQGSLPPLEGLVDADCAAVRLSVFEQEVARQRNDFIAAHGHDGLAAADGGHVQSLMAELNSNKLTLACAA</sequence>
<protein>
    <submittedName>
        <fullName evidence="1">Uncharacterized protein</fullName>
    </submittedName>
</protein>
<evidence type="ECO:0000313" key="1">
    <source>
        <dbReference type="EMBL" id="ART61520.1"/>
    </source>
</evidence>
<dbReference type="AlphaFoldDB" id="A0A240UKH1"/>
<proteinExistence type="predicted"/>
<name>A0A240UKH1_9BURK</name>
<organism evidence="1 2">
    <name type="scientific">Acidovorax carolinensis</name>
    <dbReference type="NCBI Taxonomy" id="553814"/>
    <lineage>
        <taxon>Bacteria</taxon>
        <taxon>Pseudomonadati</taxon>
        <taxon>Pseudomonadota</taxon>
        <taxon>Betaproteobacteria</taxon>
        <taxon>Burkholderiales</taxon>
        <taxon>Comamonadaceae</taxon>
        <taxon>Acidovorax</taxon>
    </lineage>
</organism>
<dbReference type="KEGG" id="acip:CBP36_21380"/>
<accession>A0A240UKH1</accession>
<geneLocation type="plasmid" evidence="1 2">
    <name>pACP4.3</name>
</geneLocation>
<gene>
    <name evidence="1" type="ORF">CBP36_21380</name>
</gene>
<dbReference type="Proteomes" id="UP000194440">
    <property type="component" value="Plasmid pACP4.3"/>
</dbReference>
<evidence type="ECO:0000313" key="2">
    <source>
        <dbReference type="Proteomes" id="UP000194440"/>
    </source>
</evidence>
<keyword evidence="1" id="KW-0614">Plasmid</keyword>
<reference evidence="1" key="1">
    <citation type="submission" date="2017-05" db="EMBL/GenBank/DDBJ databases">
        <title>Polyphasic characterization of four soil-derived phenanthrene-degrading Acidovorax strains and proposal of Acidovorax phenanthrenivorans sp. nov.</title>
        <authorList>
            <person name="Singleton D."/>
            <person name="Lee J."/>
            <person name="Dickey A.N."/>
            <person name="Stroud A."/>
            <person name="Scholl E.H."/>
            <person name="Wright F.A."/>
            <person name="Aitken M.D."/>
        </authorList>
    </citation>
    <scope>NUCLEOTIDE SEQUENCE</scope>
    <source>
        <strain evidence="1">P4</strain>
        <plasmid evidence="1">pACP4.3</plasmid>
    </source>
</reference>